<protein>
    <submittedName>
        <fullName evidence="1">Uncharacterized protein</fullName>
    </submittedName>
</protein>
<gene>
    <name evidence="1" type="ORF">BJ508DRAFT_301514</name>
</gene>
<sequence>MSDTTPTFPISFRTSAQTVYIMNNVIDIIWDGVSFGQVYQYVKICEKLKSDHPNGLQYLRNLQENGCLLPGDPDSPEWTAALEAIMAHPCITTVAEEIIATMDEVPNSACCGWAIHAAGGFETAAPELSANMQFAHDGHHGLGLVRNEDGIVVFDSSAAEAIWLNKHAKTSSSNAKVFYTRSPFKTKGRPTTFHTDTVEFPKISLRASVMRREVVLFLRTQQQFDNLRSTNGFTYLFKINFSERMITLTDSRLKGKARFSEDFPIDRNVSCGEMLRGLECWLELMEVHRIVEEKQRDQLRRNIDCLVRLSRFIHSG</sequence>
<reference evidence="1 2" key="1">
    <citation type="journal article" date="2018" name="Nat. Ecol. Evol.">
        <title>Pezizomycetes genomes reveal the molecular basis of ectomycorrhizal truffle lifestyle.</title>
        <authorList>
            <person name="Murat C."/>
            <person name="Payen T."/>
            <person name="Noel B."/>
            <person name="Kuo A."/>
            <person name="Morin E."/>
            <person name="Chen J."/>
            <person name="Kohler A."/>
            <person name="Krizsan K."/>
            <person name="Balestrini R."/>
            <person name="Da Silva C."/>
            <person name="Montanini B."/>
            <person name="Hainaut M."/>
            <person name="Levati E."/>
            <person name="Barry K.W."/>
            <person name="Belfiori B."/>
            <person name="Cichocki N."/>
            <person name="Clum A."/>
            <person name="Dockter R.B."/>
            <person name="Fauchery L."/>
            <person name="Guy J."/>
            <person name="Iotti M."/>
            <person name="Le Tacon F."/>
            <person name="Lindquist E.A."/>
            <person name="Lipzen A."/>
            <person name="Malagnac F."/>
            <person name="Mello A."/>
            <person name="Molinier V."/>
            <person name="Miyauchi S."/>
            <person name="Poulain J."/>
            <person name="Riccioni C."/>
            <person name="Rubini A."/>
            <person name="Sitrit Y."/>
            <person name="Splivallo R."/>
            <person name="Traeger S."/>
            <person name="Wang M."/>
            <person name="Zifcakova L."/>
            <person name="Wipf D."/>
            <person name="Zambonelli A."/>
            <person name="Paolocci F."/>
            <person name="Nowrousian M."/>
            <person name="Ottonello S."/>
            <person name="Baldrian P."/>
            <person name="Spatafora J.W."/>
            <person name="Henrissat B."/>
            <person name="Nagy L.G."/>
            <person name="Aury J.M."/>
            <person name="Wincker P."/>
            <person name="Grigoriev I.V."/>
            <person name="Bonfante P."/>
            <person name="Martin F.M."/>
        </authorList>
    </citation>
    <scope>NUCLEOTIDE SEQUENCE [LARGE SCALE GENOMIC DNA]</scope>
    <source>
        <strain evidence="1 2">RN42</strain>
    </source>
</reference>
<dbReference type="Proteomes" id="UP000275078">
    <property type="component" value="Unassembled WGS sequence"/>
</dbReference>
<proteinExistence type="predicted"/>
<evidence type="ECO:0000313" key="2">
    <source>
        <dbReference type="Proteomes" id="UP000275078"/>
    </source>
</evidence>
<evidence type="ECO:0000313" key="1">
    <source>
        <dbReference type="EMBL" id="RPA86697.1"/>
    </source>
</evidence>
<accession>A0A3N4IMR3</accession>
<organism evidence="1 2">
    <name type="scientific">Ascobolus immersus RN42</name>
    <dbReference type="NCBI Taxonomy" id="1160509"/>
    <lineage>
        <taxon>Eukaryota</taxon>
        <taxon>Fungi</taxon>
        <taxon>Dikarya</taxon>
        <taxon>Ascomycota</taxon>
        <taxon>Pezizomycotina</taxon>
        <taxon>Pezizomycetes</taxon>
        <taxon>Pezizales</taxon>
        <taxon>Ascobolaceae</taxon>
        <taxon>Ascobolus</taxon>
    </lineage>
</organism>
<dbReference type="EMBL" id="ML119648">
    <property type="protein sequence ID" value="RPA86697.1"/>
    <property type="molecule type" value="Genomic_DNA"/>
</dbReference>
<name>A0A3N4IMR3_ASCIM</name>
<dbReference type="AlphaFoldDB" id="A0A3N4IMR3"/>
<keyword evidence="2" id="KW-1185">Reference proteome</keyword>